<dbReference type="EMBL" id="CM043789">
    <property type="protein sequence ID" value="KAI4827393.1"/>
    <property type="molecule type" value="Genomic_DNA"/>
</dbReference>
<sequence length="118" mass="13096">MDQMADEMTPRAEVKDKGRASAAEESSTWARGERIQSEARGGDWRLGALQTQSLGRPGETQTPSDRETVTVDCAGIILNCLFCRLSNMVLMLPDPCERLVNQCCPNYKQVIPTIRVHS</sequence>
<protein>
    <submittedName>
        <fullName evidence="1">Uncharacterized protein</fullName>
    </submittedName>
</protein>
<evidence type="ECO:0000313" key="2">
    <source>
        <dbReference type="Proteomes" id="UP001057452"/>
    </source>
</evidence>
<gene>
    <name evidence="1" type="ORF">KUCAC02_030789</name>
</gene>
<evidence type="ECO:0000313" key="1">
    <source>
        <dbReference type="EMBL" id="KAI4827393.1"/>
    </source>
</evidence>
<accession>A0ACB9XKK3</accession>
<proteinExistence type="predicted"/>
<keyword evidence="2" id="KW-1185">Reference proteome</keyword>
<comment type="caution">
    <text evidence="1">The sequence shown here is derived from an EMBL/GenBank/DDBJ whole genome shotgun (WGS) entry which is preliminary data.</text>
</comment>
<reference evidence="1" key="1">
    <citation type="submission" date="2022-05" db="EMBL/GenBank/DDBJ databases">
        <title>Chromosome-level genome of Chaenocephalus aceratus.</title>
        <authorList>
            <person name="Park H."/>
        </authorList>
    </citation>
    <scope>NUCLEOTIDE SEQUENCE</scope>
    <source>
        <strain evidence="1">KU_202001</strain>
    </source>
</reference>
<dbReference type="Proteomes" id="UP001057452">
    <property type="component" value="Chromosome 5"/>
</dbReference>
<organism evidence="1 2">
    <name type="scientific">Chaenocephalus aceratus</name>
    <name type="common">Blackfin icefish</name>
    <name type="synonym">Chaenichthys aceratus</name>
    <dbReference type="NCBI Taxonomy" id="36190"/>
    <lineage>
        <taxon>Eukaryota</taxon>
        <taxon>Metazoa</taxon>
        <taxon>Chordata</taxon>
        <taxon>Craniata</taxon>
        <taxon>Vertebrata</taxon>
        <taxon>Euteleostomi</taxon>
        <taxon>Actinopterygii</taxon>
        <taxon>Neopterygii</taxon>
        <taxon>Teleostei</taxon>
        <taxon>Neoteleostei</taxon>
        <taxon>Acanthomorphata</taxon>
        <taxon>Eupercaria</taxon>
        <taxon>Perciformes</taxon>
        <taxon>Notothenioidei</taxon>
        <taxon>Channichthyidae</taxon>
        <taxon>Chaenocephalus</taxon>
    </lineage>
</organism>
<name>A0ACB9XKK3_CHAAC</name>